<protein>
    <submittedName>
        <fullName evidence="1">Uncharacterized protein</fullName>
    </submittedName>
</protein>
<evidence type="ECO:0000313" key="2">
    <source>
        <dbReference type="Proteomes" id="UP001367508"/>
    </source>
</evidence>
<name>A0AAN9MVW8_CANGL</name>
<keyword evidence="2" id="KW-1185">Reference proteome</keyword>
<dbReference type="EMBL" id="JAYMYQ010000001">
    <property type="protein sequence ID" value="KAK7361990.1"/>
    <property type="molecule type" value="Genomic_DNA"/>
</dbReference>
<proteinExistence type="predicted"/>
<comment type="caution">
    <text evidence="1">The sequence shown here is derived from an EMBL/GenBank/DDBJ whole genome shotgun (WGS) entry which is preliminary data.</text>
</comment>
<gene>
    <name evidence="1" type="ORF">VNO77_04087</name>
</gene>
<reference evidence="1 2" key="1">
    <citation type="submission" date="2024-01" db="EMBL/GenBank/DDBJ databases">
        <title>The genomes of 5 underutilized Papilionoideae crops provide insights into root nodulation and disease resistanc.</title>
        <authorList>
            <person name="Jiang F."/>
        </authorList>
    </citation>
    <scope>NUCLEOTIDE SEQUENCE [LARGE SCALE GENOMIC DNA]</scope>
    <source>
        <strain evidence="1">LVBAO_FW01</strain>
        <tissue evidence="1">Leaves</tissue>
    </source>
</reference>
<evidence type="ECO:0000313" key="1">
    <source>
        <dbReference type="EMBL" id="KAK7361990.1"/>
    </source>
</evidence>
<accession>A0AAN9MVW8</accession>
<sequence length="133" mass="15143">MMEICVAFNKLKRQKAGGPDSNDLDSLYHSEDQLINWYMTDSYSSKSYEKYFLDSPTEELIEPSSFCISGNSIHPDGASSYQLRVSFGDSTISSNPFYTSFLSTRHRDAYKSDFGSDFIGARISLKHPFFTRN</sequence>
<dbReference type="Proteomes" id="UP001367508">
    <property type="component" value="Unassembled WGS sequence"/>
</dbReference>
<dbReference type="AlphaFoldDB" id="A0AAN9MVW8"/>
<organism evidence="1 2">
    <name type="scientific">Canavalia gladiata</name>
    <name type="common">Sword bean</name>
    <name type="synonym">Dolichos gladiatus</name>
    <dbReference type="NCBI Taxonomy" id="3824"/>
    <lineage>
        <taxon>Eukaryota</taxon>
        <taxon>Viridiplantae</taxon>
        <taxon>Streptophyta</taxon>
        <taxon>Embryophyta</taxon>
        <taxon>Tracheophyta</taxon>
        <taxon>Spermatophyta</taxon>
        <taxon>Magnoliopsida</taxon>
        <taxon>eudicotyledons</taxon>
        <taxon>Gunneridae</taxon>
        <taxon>Pentapetalae</taxon>
        <taxon>rosids</taxon>
        <taxon>fabids</taxon>
        <taxon>Fabales</taxon>
        <taxon>Fabaceae</taxon>
        <taxon>Papilionoideae</taxon>
        <taxon>50 kb inversion clade</taxon>
        <taxon>NPAAA clade</taxon>
        <taxon>indigoferoid/millettioid clade</taxon>
        <taxon>Phaseoleae</taxon>
        <taxon>Canavalia</taxon>
    </lineage>
</organism>